<dbReference type="InterPro" id="IPR018060">
    <property type="entry name" value="HTH_AraC"/>
</dbReference>
<gene>
    <name evidence="5" type="ORF">FPL14_15990</name>
</gene>
<organism evidence="5 6">
    <name type="scientific">Cohnella cholangitidis</name>
    <dbReference type="NCBI Taxonomy" id="2598458"/>
    <lineage>
        <taxon>Bacteria</taxon>
        <taxon>Bacillati</taxon>
        <taxon>Bacillota</taxon>
        <taxon>Bacilli</taxon>
        <taxon>Bacillales</taxon>
        <taxon>Paenibacillaceae</taxon>
        <taxon>Cohnella</taxon>
    </lineage>
</organism>
<accession>A0A7G5BZZ9</accession>
<dbReference type="PANTHER" id="PTHR43280:SF2">
    <property type="entry name" value="HTH-TYPE TRANSCRIPTIONAL REGULATOR EXSA"/>
    <property type="match status" value="1"/>
</dbReference>
<evidence type="ECO:0000313" key="6">
    <source>
        <dbReference type="Proteomes" id="UP000515679"/>
    </source>
</evidence>
<dbReference type="EMBL" id="CP041969">
    <property type="protein sequence ID" value="QMV42533.1"/>
    <property type="molecule type" value="Genomic_DNA"/>
</dbReference>
<proteinExistence type="predicted"/>
<keyword evidence="3" id="KW-0804">Transcription</keyword>
<evidence type="ECO:0000256" key="1">
    <source>
        <dbReference type="ARBA" id="ARBA00023015"/>
    </source>
</evidence>
<keyword evidence="6" id="KW-1185">Reference proteome</keyword>
<reference evidence="5 6" key="1">
    <citation type="submission" date="2019-07" db="EMBL/GenBank/DDBJ databases">
        <authorList>
            <person name="Kim J.K."/>
            <person name="Cheong H.-M."/>
            <person name="Choi Y."/>
            <person name="Hwang K.J."/>
            <person name="Lee S."/>
            <person name="Choi C."/>
        </authorList>
    </citation>
    <scope>NUCLEOTIDE SEQUENCE [LARGE SCALE GENOMIC DNA]</scope>
    <source>
        <strain evidence="5 6">KS 22</strain>
    </source>
</reference>
<feature type="domain" description="HTH araC/xylS-type" evidence="4">
    <location>
        <begin position="269"/>
        <end position="367"/>
    </location>
</feature>
<dbReference type="Gene3D" id="1.10.10.60">
    <property type="entry name" value="Homeodomain-like"/>
    <property type="match status" value="2"/>
</dbReference>
<evidence type="ECO:0000259" key="4">
    <source>
        <dbReference type="PROSITE" id="PS01124"/>
    </source>
</evidence>
<keyword evidence="1" id="KW-0805">Transcription regulation</keyword>
<dbReference type="Pfam" id="PF12833">
    <property type="entry name" value="HTH_18"/>
    <property type="match status" value="1"/>
</dbReference>
<evidence type="ECO:0000313" key="5">
    <source>
        <dbReference type="EMBL" id="QMV42533.1"/>
    </source>
</evidence>
<dbReference type="SUPFAM" id="SSF46689">
    <property type="entry name" value="Homeodomain-like"/>
    <property type="match status" value="2"/>
</dbReference>
<name>A0A7G5BZZ9_9BACL</name>
<dbReference type="KEGG" id="cchl:FPL14_15990"/>
<evidence type="ECO:0000256" key="2">
    <source>
        <dbReference type="ARBA" id="ARBA00023125"/>
    </source>
</evidence>
<protein>
    <submittedName>
        <fullName evidence="5">Helix-turn-helix transcriptional regulator</fullName>
    </submittedName>
</protein>
<evidence type="ECO:0000256" key="3">
    <source>
        <dbReference type="ARBA" id="ARBA00023163"/>
    </source>
</evidence>
<dbReference type="AlphaFoldDB" id="A0A7G5BZZ9"/>
<dbReference type="PANTHER" id="PTHR43280">
    <property type="entry name" value="ARAC-FAMILY TRANSCRIPTIONAL REGULATOR"/>
    <property type="match status" value="1"/>
</dbReference>
<sequence>MDASPSDSTQWQGDRFLEAGQHVYSFVVMVRSDEQSVHQIGSFRETLDRLADGLFTGSRWTRAIRTDSRRFLLAAAYASEAAAANPQELARRLASLASLYYNVQISVIYASPAADEETLALEMRRSRQAEGLLFYSLPVAGCLSNREIGSKDDEPFRAAETALRDSLRKPVAGAIDLWTESALNLVDTAAERRIHPRALKRAISGGIWSVANAEELGVRLGWDEKPWLERVEAAESDSQLKETIRELSEEVAESAGASALKPDAREEVRHAVRYLEEHYPERVAIADVAARVGLSEPYLCQVFKADTGQSILTYLNEIRMAKAYELLASGKYLVKQAALEVGIPDPFYFNRLFRKRYGIAPKNVKTN</sequence>
<dbReference type="SMART" id="SM00342">
    <property type="entry name" value="HTH_ARAC"/>
    <property type="match status" value="1"/>
</dbReference>
<dbReference type="Proteomes" id="UP000515679">
    <property type="component" value="Chromosome"/>
</dbReference>
<dbReference type="InterPro" id="IPR009057">
    <property type="entry name" value="Homeodomain-like_sf"/>
</dbReference>
<dbReference type="PROSITE" id="PS01124">
    <property type="entry name" value="HTH_ARAC_FAMILY_2"/>
    <property type="match status" value="1"/>
</dbReference>
<dbReference type="GO" id="GO:0043565">
    <property type="term" value="F:sequence-specific DNA binding"/>
    <property type="evidence" value="ECO:0007669"/>
    <property type="project" value="InterPro"/>
</dbReference>
<keyword evidence="2" id="KW-0238">DNA-binding</keyword>
<dbReference type="GO" id="GO:0003700">
    <property type="term" value="F:DNA-binding transcription factor activity"/>
    <property type="evidence" value="ECO:0007669"/>
    <property type="project" value="InterPro"/>
</dbReference>